<name>A0A1D8TKQ7_9CYAN</name>
<reference evidence="3" key="1">
    <citation type="submission" date="2016-10" db="EMBL/GenBank/DDBJ databases">
        <title>Comparative genomics uncovers the prolific and rare metabolic potential of the cyanobacterial genus Moorea.</title>
        <authorList>
            <person name="Leao T."/>
            <person name="Castelao G."/>
            <person name="Korobeynikov A."/>
            <person name="Monroe E.A."/>
            <person name="Podell S."/>
            <person name="Glukhov E."/>
            <person name="Allen E."/>
            <person name="Gerwick W.H."/>
            <person name="Gerwick L."/>
        </authorList>
    </citation>
    <scope>NUCLEOTIDE SEQUENCE [LARGE SCALE GENOMIC DNA]</scope>
    <source>
        <strain evidence="3">PAL-8-15-08-1</strain>
    </source>
</reference>
<dbReference type="Pfam" id="PF04820">
    <property type="entry name" value="Trp_halogenase"/>
    <property type="match status" value="2"/>
</dbReference>
<evidence type="ECO:0000313" key="3">
    <source>
        <dbReference type="Proteomes" id="UP000177870"/>
    </source>
</evidence>
<evidence type="ECO:0000313" key="2">
    <source>
        <dbReference type="EMBL" id="AOW98184.1"/>
    </source>
</evidence>
<dbReference type="Proteomes" id="UP000177870">
    <property type="component" value="Chromosome"/>
</dbReference>
<dbReference type="GO" id="GO:0004497">
    <property type="term" value="F:monooxygenase activity"/>
    <property type="evidence" value="ECO:0007669"/>
    <property type="project" value="InterPro"/>
</dbReference>
<comment type="similarity">
    <text evidence="1">Belongs to the flavin-dependent halogenase family. Bacterial tryptophan halogenase subfamily.</text>
</comment>
<dbReference type="KEGG" id="mpro:BJP34_00885"/>
<dbReference type="PANTHER" id="PTHR43747">
    <property type="entry name" value="FAD-BINDING PROTEIN"/>
    <property type="match status" value="1"/>
</dbReference>
<evidence type="ECO:0000256" key="1">
    <source>
        <dbReference type="ARBA" id="ARBA00038396"/>
    </source>
</evidence>
<dbReference type="InterPro" id="IPR036188">
    <property type="entry name" value="FAD/NAD-bd_sf"/>
</dbReference>
<gene>
    <name evidence="2" type="ORF">BJP34_00885</name>
</gene>
<dbReference type="Gene3D" id="3.50.50.60">
    <property type="entry name" value="FAD/NAD(P)-binding domain"/>
    <property type="match status" value="2"/>
</dbReference>
<evidence type="ECO:0008006" key="4">
    <source>
        <dbReference type="Google" id="ProtNLM"/>
    </source>
</evidence>
<dbReference type="OrthoDB" id="8868802at2"/>
<dbReference type="InterPro" id="IPR050816">
    <property type="entry name" value="Flavin-dep_Halogenase_NPB"/>
</dbReference>
<dbReference type="STRING" id="1458985.BJP34_00885"/>
<dbReference type="PANTHER" id="PTHR43747:SF4">
    <property type="entry name" value="FLAVIN-DEPENDENT TRYPTOPHAN HALOGENASE"/>
    <property type="match status" value="1"/>
</dbReference>
<sequence>MKIAIIGGGTAGFIAAAHLTKYFPAFELYHIFDPNIPTIGVGEGTTPFFRYWLQDITNLKDAELAQRCFLTRKFGIKFENWGTQYQQFFHHFYPIRSDYAYHISADKLVELLADYVSATHIQKRVVEIESDGVVANIKFGDDTNLEVDFAIDARGLPKSLGPEHIELNLIPTNAALIRRGPAIEDGKIDLTIDQCSFQYQSATRAIARPHGWIFTIPLTTRTSYGYIYNHNISSISEVRADFDQFLNAEGVHCTASERQLTFPNFACRTFFDGAVFRIGNAALFLEPLEATAIVWILSYMKSFSRWPLRKLLVSYVLQGRKKSRLNENNLRRFNASLLNGVLKTAIFVGWHYGMGSAFDSEFWRFAKGNFQTELQKLENSALVAEFDQYCQAALALPHPFKNHDQFSIVSENNDNIDDRKGFASFPAPSFAEVGCGIGCL</sequence>
<proteinExistence type="inferred from homology"/>
<dbReference type="AlphaFoldDB" id="A0A1D8TKQ7"/>
<dbReference type="InterPro" id="IPR006905">
    <property type="entry name" value="Flavin_halogenase"/>
</dbReference>
<organism evidence="2 3">
    <name type="scientific">Moorena producens PAL-8-15-08-1</name>
    <dbReference type="NCBI Taxonomy" id="1458985"/>
    <lineage>
        <taxon>Bacteria</taxon>
        <taxon>Bacillati</taxon>
        <taxon>Cyanobacteriota</taxon>
        <taxon>Cyanophyceae</taxon>
        <taxon>Coleofasciculales</taxon>
        <taxon>Coleofasciculaceae</taxon>
        <taxon>Moorena</taxon>
    </lineage>
</organism>
<accession>A0A1D8TKQ7</accession>
<dbReference type="SUPFAM" id="SSF51905">
    <property type="entry name" value="FAD/NAD(P)-binding domain"/>
    <property type="match status" value="1"/>
</dbReference>
<dbReference type="EMBL" id="CP017599">
    <property type="protein sequence ID" value="AOW98184.1"/>
    <property type="molecule type" value="Genomic_DNA"/>
</dbReference>
<protein>
    <recommendedName>
        <fullName evidence="4">Tryptophan halogenase</fullName>
    </recommendedName>
</protein>
<dbReference type="RefSeq" id="WP_070390697.1">
    <property type="nucleotide sequence ID" value="NZ_CP017599.1"/>
</dbReference>